<sequence length="228" mass="26252">MTTIYNDGDFNKVIAQKRKIFGVFAGVTIGYAVFCLAWLIYYISLPYADPMQSLPKTCVYIASACYVVFLFPFMGIKYHRVRKYYKMMYYLSEGLKNAEENYFVGFEEKDLQKDNVDAVSCVFKTWSRKKSEWMEREAYLDKEKPLPDFGRGDLVKYVVQSNFLIQYEIVERGALEEEEDEEIGEEYADGGESEAESKVSEETETEAAADESAEETADETAEEEEGVQ</sequence>
<dbReference type="AlphaFoldDB" id="A0A9D1SG19"/>
<feature type="compositionally biased region" description="Acidic residues" evidence="1">
    <location>
        <begin position="202"/>
        <end position="228"/>
    </location>
</feature>
<comment type="caution">
    <text evidence="3">The sequence shown here is derived from an EMBL/GenBank/DDBJ whole genome shotgun (WGS) entry which is preliminary data.</text>
</comment>
<evidence type="ECO:0000313" key="3">
    <source>
        <dbReference type="EMBL" id="HIU59074.1"/>
    </source>
</evidence>
<dbReference type="EMBL" id="DVMZ01000082">
    <property type="protein sequence ID" value="HIU59074.1"/>
    <property type="molecule type" value="Genomic_DNA"/>
</dbReference>
<keyword evidence="2" id="KW-1133">Transmembrane helix</keyword>
<accession>A0A9D1SG19</accession>
<gene>
    <name evidence="3" type="ORF">IAC57_03125</name>
</gene>
<evidence type="ECO:0000313" key="4">
    <source>
        <dbReference type="Proteomes" id="UP000824081"/>
    </source>
</evidence>
<keyword evidence="2" id="KW-0472">Membrane</keyword>
<organism evidence="3 4">
    <name type="scientific">Candidatus Scatosoma pullistercoris</name>
    <dbReference type="NCBI Taxonomy" id="2840934"/>
    <lineage>
        <taxon>Bacteria</taxon>
        <taxon>Bacillati</taxon>
        <taxon>Bacillota</taxon>
        <taxon>Clostridia</taxon>
        <taxon>Candidatus Scatosoma</taxon>
    </lineage>
</organism>
<dbReference type="Proteomes" id="UP000824081">
    <property type="component" value="Unassembled WGS sequence"/>
</dbReference>
<feature type="transmembrane region" description="Helical" evidence="2">
    <location>
        <begin position="59"/>
        <end position="78"/>
    </location>
</feature>
<evidence type="ECO:0000256" key="2">
    <source>
        <dbReference type="SAM" id="Phobius"/>
    </source>
</evidence>
<protein>
    <submittedName>
        <fullName evidence="3">Uncharacterized protein</fullName>
    </submittedName>
</protein>
<name>A0A9D1SG19_9FIRM</name>
<keyword evidence="2" id="KW-0812">Transmembrane</keyword>
<feature type="compositionally biased region" description="Acidic residues" evidence="1">
    <location>
        <begin position="176"/>
        <end position="194"/>
    </location>
</feature>
<reference evidence="3" key="1">
    <citation type="submission" date="2020-10" db="EMBL/GenBank/DDBJ databases">
        <authorList>
            <person name="Gilroy R."/>
        </authorList>
    </citation>
    <scope>NUCLEOTIDE SEQUENCE</scope>
    <source>
        <strain evidence="3">11687</strain>
    </source>
</reference>
<reference evidence="3" key="2">
    <citation type="journal article" date="2021" name="PeerJ">
        <title>Extensive microbial diversity within the chicken gut microbiome revealed by metagenomics and culture.</title>
        <authorList>
            <person name="Gilroy R."/>
            <person name="Ravi A."/>
            <person name="Getino M."/>
            <person name="Pursley I."/>
            <person name="Horton D.L."/>
            <person name="Alikhan N.F."/>
            <person name="Baker D."/>
            <person name="Gharbi K."/>
            <person name="Hall N."/>
            <person name="Watson M."/>
            <person name="Adriaenssens E.M."/>
            <person name="Foster-Nyarko E."/>
            <person name="Jarju S."/>
            <person name="Secka A."/>
            <person name="Antonio M."/>
            <person name="Oren A."/>
            <person name="Chaudhuri R.R."/>
            <person name="La Ragione R."/>
            <person name="Hildebrand F."/>
            <person name="Pallen M.J."/>
        </authorList>
    </citation>
    <scope>NUCLEOTIDE SEQUENCE</scope>
    <source>
        <strain evidence="3">11687</strain>
    </source>
</reference>
<feature type="transmembrane region" description="Helical" evidence="2">
    <location>
        <begin position="20"/>
        <end position="44"/>
    </location>
</feature>
<feature type="region of interest" description="Disordered" evidence="1">
    <location>
        <begin position="176"/>
        <end position="228"/>
    </location>
</feature>
<evidence type="ECO:0000256" key="1">
    <source>
        <dbReference type="SAM" id="MobiDB-lite"/>
    </source>
</evidence>
<proteinExistence type="predicted"/>